<organism evidence="4">
    <name type="scientific">Streptococcus suis</name>
    <dbReference type="NCBI Taxonomy" id="1307"/>
    <lineage>
        <taxon>Bacteria</taxon>
        <taxon>Bacillati</taxon>
        <taxon>Bacillota</taxon>
        <taxon>Bacilli</taxon>
        <taxon>Lactobacillales</taxon>
        <taxon>Streptococcaceae</taxon>
        <taxon>Streptococcus</taxon>
    </lineage>
</organism>
<dbReference type="InterPro" id="IPR024463">
    <property type="entry name" value="Transposase_TnpC_homeodom"/>
</dbReference>
<dbReference type="Pfam" id="PF13007">
    <property type="entry name" value="LZ_Tnp_IS66"/>
    <property type="match status" value="1"/>
</dbReference>
<name>G8DU55_STRSU</name>
<keyword evidence="1" id="KW-0175">Coiled coil</keyword>
<evidence type="ECO:0000313" key="3">
    <source>
        <dbReference type="EMBL" id="AEH57386.1"/>
    </source>
</evidence>
<evidence type="ECO:0000259" key="2">
    <source>
        <dbReference type="Pfam" id="PF13007"/>
    </source>
</evidence>
<evidence type="ECO:0000313" key="4">
    <source>
        <dbReference type="EMBL" id="AEH57556.1"/>
    </source>
</evidence>
<feature type="domain" description="Transposase TnpC homeodomain" evidence="2">
    <location>
        <begin position="37"/>
        <end position="76"/>
    </location>
</feature>
<evidence type="ECO:0000256" key="1">
    <source>
        <dbReference type="SAM" id="Coils"/>
    </source>
</evidence>
<dbReference type="EMBL" id="JF273653">
    <property type="protein sequence ID" value="AEH57556.1"/>
    <property type="molecule type" value="Genomic_DNA"/>
</dbReference>
<protein>
    <submittedName>
        <fullName evidence="4">Transposase</fullName>
    </submittedName>
</protein>
<feature type="coiled-coil region" evidence="1">
    <location>
        <begin position="13"/>
        <end position="47"/>
    </location>
</feature>
<sequence>MYNEIKRRRSERMDELLAIIKQQTSTIEQLTNELTLLREQVDYLRQKLYGKSSEKVVYQPGQLSLFGEESLPEEEADLPS</sequence>
<gene>
    <name evidence="4" type="primary">tnp7</name>
    <name evidence="3" type="synonym">tnp6</name>
</gene>
<dbReference type="EMBL" id="JF273645">
    <property type="protein sequence ID" value="AEH57386.1"/>
    <property type="molecule type" value="Genomic_DNA"/>
</dbReference>
<reference evidence="4" key="1">
    <citation type="journal article" date="2011" name="FEMS Microbiol. Lett.">
        <title>Genetic analysis of the capsular polysaccharide synthesis locus in 15 Streptococcus suis serotypes.</title>
        <authorList>
            <person name="Wang K."/>
            <person name="Fan W."/>
            <person name="Cai L."/>
            <person name="Huang B."/>
            <person name="Lu C."/>
        </authorList>
    </citation>
    <scope>NUCLEOTIDE SEQUENCE</scope>
    <source>
        <strain evidence="4">13730</strain>
        <strain evidence="3">2651</strain>
    </source>
</reference>
<proteinExistence type="predicted"/>
<accession>G8DU55</accession>
<dbReference type="AlphaFoldDB" id="G8DU55"/>